<evidence type="ECO:0000313" key="9">
    <source>
        <dbReference type="Proteomes" id="UP000036261"/>
    </source>
</evidence>
<evidence type="ECO:0000259" key="7">
    <source>
        <dbReference type="Pfam" id="PF00111"/>
    </source>
</evidence>
<dbReference type="GO" id="GO:0046872">
    <property type="term" value="F:metal ion binding"/>
    <property type="evidence" value="ECO:0007669"/>
    <property type="project" value="UniProtKB-KW"/>
</dbReference>
<dbReference type="InterPro" id="IPR001041">
    <property type="entry name" value="2Fe-2S_ferredoxin-type"/>
</dbReference>
<protein>
    <submittedName>
        <fullName evidence="8">Ferredoxin</fullName>
    </submittedName>
</protein>
<comment type="cofactor">
    <cofactor evidence="6">
        <name>[2Fe-2S] cluster</name>
        <dbReference type="ChEBI" id="CHEBI:190135"/>
    </cofactor>
</comment>
<evidence type="ECO:0000256" key="6">
    <source>
        <dbReference type="ARBA" id="ARBA00034078"/>
    </source>
</evidence>
<dbReference type="Proteomes" id="UP000036261">
    <property type="component" value="Unassembled WGS sequence"/>
</dbReference>
<keyword evidence="3" id="KW-0479">Metal-binding</keyword>
<reference evidence="8 9" key="1">
    <citation type="journal article" date="2013" name="Int. J. Syst. Evol. Microbiol.">
        <title>Chryseobacterium angstadtii sp. nov., isolated from a newt tank.</title>
        <authorList>
            <person name="Kirk K.E."/>
            <person name="Hoffman J.A."/>
            <person name="Smith K.A."/>
            <person name="Strahan B.L."/>
            <person name="Failor K.C."/>
            <person name="Krebs J.E."/>
            <person name="Gale A.N."/>
            <person name="Do T.D."/>
            <person name="Sontag T.C."/>
            <person name="Batties A.M."/>
            <person name="Mistiszyn K."/>
            <person name="Newman J.D."/>
        </authorList>
    </citation>
    <scope>NUCLEOTIDE SEQUENCE [LARGE SCALE GENOMIC DNA]</scope>
    <source>
        <strain evidence="8 9">KM</strain>
    </source>
</reference>
<dbReference type="InterPro" id="IPR012675">
    <property type="entry name" value="Beta-grasp_dom_sf"/>
</dbReference>
<feature type="domain" description="2Fe-2S ferredoxin-type" evidence="7">
    <location>
        <begin position="26"/>
        <end position="93"/>
    </location>
</feature>
<dbReference type="RefSeq" id="WP_048507202.1">
    <property type="nucleotide sequence ID" value="NZ_LFND01000004.1"/>
</dbReference>
<dbReference type="EMBL" id="LFND01000004">
    <property type="protein sequence ID" value="KMQ62963.1"/>
    <property type="molecule type" value="Genomic_DNA"/>
</dbReference>
<keyword evidence="4" id="KW-0408">Iron</keyword>
<dbReference type="OrthoDB" id="9799640at2"/>
<keyword evidence="5" id="KW-0411">Iron-sulfur</keyword>
<evidence type="ECO:0000256" key="2">
    <source>
        <dbReference type="ARBA" id="ARBA00022714"/>
    </source>
</evidence>
<evidence type="ECO:0000256" key="5">
    <source>
        <dbReference type="ARBA" id="ARBA00023014"/>
    </source>
</evidence>
<dbReference type="InterPro" id="IPR001055">
    <property type="entry name" value="Adrenodoxin-like"/>
</dbReference>
<comment type="caution">
    <text evidence="8">The sequence shown here is derived from an EMBL/GenBank/DDBJ whole genome shotgun (WGS) entry which is preliminary data.</text>
</comment>
<dbReference type="PRINTS" id="PR00355">
    <property type="entry name" value="ADRENODOXIN"/>
</dbReference>
<comment type="similarity">
    <text evidence="1">Belongs to the adrenodoxin/putidaredoxin family.</text>
</comment>
<organism evidence="8 9">
    <name type="scientific">Chryseobacterium angstadtii</name>
    <dbReference type="NCBI Taxonomy" id="558151"/>
    <lineage>
        <taxon>Bacteria</taxon>
        <taxon>Pseudomonadati</taxon>
        <taxon>Bacteroidota</taxon>
        <taxon>Flavobacteriia</taxon>
        <taxon>Flavobacteriales</taxon>
        <taxon>Weeksellaceae</taxon>
        <taxon>Chryseobacterium group</taxon>
        <taxon>Chryseobacterium</taxon>
    </lineage>
</organism>
<name>A0A0J7I982_9FLAO</name>
<sequence>MKDEILITVKDQNGTIHHLVCPLEMGLSLKDICKAYELPMEAMCGGMAMCATCHCYILSETQLLPDKSDIEEALLSEIFTSVPSSRLACQIQLTSAMDGLSIEIAPS</sequence>
<keyword evidence="9" id="KW-1185">Reference proteome</keyword>
<dbReference type="InterPro" id="IPR036010">
    <property type="entry name" value="2Fe-2S_ferredoxin-like_sf"/>
</dbReference>
<dbReference type="SUPFAM" id="SSF54292">
    <property type="entry name" value="2Fe-2S ferredoxin-like"/>
    <property type="match status" value="1"/>
</dbReference>
<evidence type="ECO:0000256" key="1">
    <source>
        <dbReference type="ARBA" id="ARBA00010914"/>
    </source>
</evidence>
<dbReference type="GO" id="GO:0009055">
    <property type="term" value="F:electron transfer activity"/>
    <property type="evidence" value="ECO:0007669"/>
    <property type="project" value="TreeGrafter"/>
</dbReference>
<evidence type="ECO:0000313" key="8">
    <source>
        <dbReference type="EMBL" id="KMQ62963.1"/>
    </source>
</evidence>
<dbReference type="GO" id="GO:0140647">
    <property type="term" value="P:P450-containing electron transport chain"/>
    <property type="evidence" value="ECO:0007669"/>
    <property type="project" value="InterPro"/>
</dbReference>
<dbReference type="PATRIC" id="fig|558151.6.peg.2849"/>
<proteinExistence type="inferred from homology"/>
<dbReference type="PANTHER" id="PTHR23426">
    <property type="entry name" value="FERREDOXIN/ADRENODOXIN"/>
    <property type="match status" value="1"/>
</dbReference>
<keyword evidence="2" id="KW-0001">2Fe-2S</keyword>
<dbReference type="GO" id="GO:0051537">
    <property type="term" value="F:2 iron, 2 sulfur cluster binding"/>
    <property type="evidence" value="ECO:0007669"/>
    <property type="project" value="UniProtKB-KW"/>
</dbReference>
<dbReference type="PANTHER" id="PTHR23426:SF65">
    <property type="entry name" value="FERREDOXIN-2, MITOCHONDRIAL"/>
    <property type="match status" value="1"/>
</dbReference>
<dbReference type="Gene3D" id="3.10.20.30">
    <property type="match status" value="1"/>
</dbReference>
<gene>
    <name evidence="8" type="ORF">ACM46_13475</name>
</gene>
<dbReference type="STRING" id="558151.ACM46_13475"/>
<evidence type="ECO:0000256" key="3">
    <source>
        <dbReference type="ARBA" id="ARBA00022723"/>
    </source>
</evidence>
<dbReference type="AlphaFoldDB" id="A0A0J7I982"/>
<accession>A0A0J7I982</accession>
<evidence type="ECO:0000256" key="4">
    <source>
        <dbReference type="ARBA" id="ARBA00023004"/>
    </source>
</evidence>
<dbReference type="Pfam" id="PF00111">
    <property type="entry name" value="Fer2"/>
    <property type="match status" value="1"/>
</dbReference>